<dbReference type="GO" id="GO:0005543">
    <property type="term" value="F:phospholipid binding"/>
    <property type="evidence" value="ECO:0007669"/>
    <property type="project" value="TreeGrafter"/>
</dbReference>
<feature type="compositionally biased region" description="Polar residues" evidence="1">
    <location>
        <begin position="332"/>
        <end position="361"/>
    </location>
</feature>
<dbReference type="GO" id="GO:0030125">
    <property type="term" value="C:clathrin vesicle coat"/>
    <property type="evidence" value="ECO:0007669"/>
    <property type="project" value="TreeGrafter"/>
</dbReference>
<organism evidence="3">
    <name type="scientific">Myxobolus squamalis</name>
    <name type="common">Myxosporean</name>
    <dbReference type="NCBI Taxonomy" id="59785"/>
    <lineage>
        <taxon>Eukaryota</taxon>
        <taxon>Metazoa</taxon>
        <taxon>Cnidaria</taxon>
        <taxon>Myxozoa</taxon>
        <taxon>Myxosporea</taxon>
        <taxon>Bivalvulida</taxon>
        <taxon>Platysporina</taxon>
        <taxon>Myxobolidae</taxon>
        <taxon>Myxobolus</taxon>
    </lineage>
</organism>
<dbReference type="InterPro" id="IPR008942">
    <property type="entry name" value="ENTH_VHS"/>
</dbReference>
<protein>
    <submittedName>
        <fullName evidence="3">Epsin-3 (Trinotate prediction)</fullName>
    </submittedName>
</protein>
<dbReference type="InterPro" id="IPR013809">
    <property type="entry name" value="ENTH"/>
</dbReference>
<dbReference type="SUPFAM" id="SSF48464">
    <property type="entry name" value="ENTH/VHS domain"/>
    <property type="match status" value="1"/>
</dbReference>
<sequence>MNVLWLRISSPNSTWRQVYKSLAVVIEMLKLGSHNVLLNVQSKVYILNEVYSRKYVDDDKKDRTNSIQQRVKDIRHLIQNQDALEEERKKAMAVRSKMDGTTSISNSQMKNTSNNWNSSVNRYQKGARNMFGVNSLAPNIKKESNSKLSMQDQYEALDTQPYLSQYHREHPNSLFGPRNTSPRILESTDCVQKVHSELKEGCNEEKGIPELIDFTSKRNSNPIDDLLGVFGPNSHEPDPVNLNKATDSYNPFCIPYVKNDSDEVFGSFMDIDNTLPNATQASVNKIETGLEDLFSTENIRIYSHQFNKELIQQQPCVSFNHSSLTPNLHTNVSLSRSDNTSKVQNSLQPNSVSLSSTQNPSKADVNSLISQNIDDLFRNFPISSGTQGNLSHKKPTASMNQSTSQFNFF</sequence>
<dbReference type="PANTHER" id="PTHR12276">
    <property type="entry name" value="EPSIN/ENT-RELATED"/>
    <property type="match status" value="1"/>
</dbReference>
<feature type="region of interest" description="Disordered" evidence="1">
    <location>
        <begin position="332"/>
        <end position="363"/>
    </location>
</feature>
<dbReference type="AlphaFoldDB" id="A0A6B2FXZ1"/>
<dbReference type="PROSITE" id="PS50942">
    <property type="entry name" value="ENTH"/>
    <property type="match status" value="1"/>
</dbReference>
<dbReference type="GO" id="GO:0005886">
    <property type="term" value="C:plasma membrane"/>
    <property type="evidence" value="ECO:0007669"/>
    <property type="project" value="TreeGrafter"/>
</dbReference>
<feature type="domain" description="ENTH" evidence="2">
    <location>
        <begin position="1"/>
        <end position="88"/>
    </location>
</feature>
<feature type="region of interest" description="Disordered" evidence="1">
    <location>
        <begin position="386"/>
        <end position="409"/>
    </location>
</feature>
<evidence type="ECO:0000259" key="2">
    <source>
        <dbReference type="PROSITE" id="PS50942"/>
    </source>
</evidence>
<dbReference type="EMBL" id="GHBR01000596">
    <property type="protein sequence ID" value="NDJ96120.1"/>
    <property type="molecule type" value="Transcribed_RNA"/>
</dbReference>
<evidence type="ECO:0000313" key="3">
    <source>
        <dbReference type="EMBL" id="NDJ96120.1"/>
    </source>
</evidence>
<reference evidence="3" key="1">
    <citation type="submission" date="2018-11" db="EMBL/GenBank/DDBJ databases">
        <title>Myxobolus squamalis genome and transcriptome.</title>
        <authorList>
            <person name="Yahalomi D."/>
            <person name="Atkinson S.D."/>
            <person name="Neuhof M."/>
            <person name="Chang E.S."/>
            <person name="Philippe H."/>
            <person name="Cartwright P."/>
            <person name="Bartholomew J.L."/>
            <person name="Huchon D."/>
        </authorList>
    </citation>
    <scope>NUCLEOTIDE SEQUENCE</scope>
    <source>
        <strain evidence="3">71B08</strain>
        <tissue evidence="3">Whole</tissue>
    </source>
</reference>
<dbReference type="GO" id="GO:0030276">
    <property type="term" value="F:clathrin binding"/>
    <property type="evidence" value="ECO:0007669"/>
    <property type="project" value="TreeGrafter"/>
</dbReference>
<dbReference type="GO" id="GO:0006897">
    <property type="term" value="P:endocytosis"/>
    <property type="evidence" value="ECO:0007669"/>
    <property type="project" value="TreeGrafter"/>
</dbReference>
<feature type="compositionally biased region" description="Polar residues" evidence="1">
    <location>
        <begin position="397"/>
        <end position="409"/>
    </location>
</feature>
<dbReference type="Pfam" id="PF01417">
    <property type="entry name" value="ENTH"/>
    <property type="match status" value="1"/>
</dbReference>
<name>A0A6B2FXZ1_MYXSQ</name>
<accession>A0A6B2FXZ1</accession>
<feature type="region of interest" description="Disordered" evidence="1">
    <location>
        <begin position="98"/>
        <end position="117"/>
    </location>
</feature>
<proteinExistence type="predicted"/>
<feature type="compositionally biased region" description="Polar residues" evidence="1">
    <location>
        <begin position="99"/>
        <end position="117"/>
    </location>
</feature>
<dbReference type="Gene3D" id="1.25.40.90">
    <property type="match status" value="1"/>
</dbReference>
<dbReference type="PANTHER" id="PTHR12276:SF45">
    <property type="entry name" value="CLATHRIN INTERACTOR 1"/>
    <property type="match status" value="1"/>
</dbReference>
<dbReference type="GO" id="GO:0005768">
    <property type="term" value="C:endosome"/>
    <property type="evidence" value="ECO:0007669"/>
    <property type="project" value="TreeGrafter"/>
</dbReference>
<evidence type="ECO:0000256" key="1">
    <source>
        <dbReference type="SAM" id="MobiDB-lite"/>
    </source>
</evidence>